<evidence type="ECO:0000259" key="8">
    <source>
        <dbReference type="PROSITE" id="PS50240"/>
    </source>
</evidence>
<keyword evidence="7" id="KW-0732">Signal</keyword>
<gene>
    <name evidence="9" type="primary">KLK5</name>
</gene>
<feature type="domain" description="Peptidase S1" evidence="8">
    <location>
        <begin position="75"/>
        <end position="296"/>
    </location>
</feature>
<dbReference type="Proteomes" id="UP000002279">
    <property type="component" value="Chromosome 5"/>
</dbReference>
<comment type="similarity">
    <text evidence="1">Belongs to the peptidase S1 family. Snake venom subfamily.</text>
</comment>
<reference evidence="9 10" key="1">
    <citation type="journal article" date="2008" name="Nature">
        <title>Genome analysis of the platypus reveals unique signatures of evolution.</title>
        <authorList>
            <person name="Warren W.C."/>
            <person name="Hillier L.W."/>
            <person name="Marshall Graves J.A."/>
            <person name="Birney E."/>
            <person name="Ponting C.P."/>
            <person name="Grutzner F."/>
            <person name="Belov K."/>
            <person name="Miller W."/>
            <person name="Clarke L."/>
            <person name="Chinwalla A.T."/>
            <person name="Yang S.P."/>
            <person name="Heger A."/>
            <person name="Locke D.P."/>
            <person name="Miethke P."/>
            <person name="Waters P.D."/>
            <person name="Veyrunes F."/>
            <person name="Fulton L."/>
            <person name="Fulton B."/>
            <person name="Graves T."/>
            <person name="Wallis J."/>
            <person name="Puente X.S."/>
            <person name="Lopez-Otin C."/>
            <person name="Ordonez G.R."/>
            <person name="Eichler E.E."/>
            <person name="Chen L."/>
            <person name="Cheng Z."/>
            <person name="Deakin J.E."/>
            <person name="Alsop A."/>
            <person name="Thompson K."/>
            <person name="Kirby P."/>
            <person name="Papenfuss A.T."/>
            <person name="Wakefield M.J."/>
            <person name="Olender T."/>
            <person name="Lancet D."/>
            <person name="Huttley G.A."/>
            <person name="Smit A.F."/>
            <person name="Pask A."/>
            <person name="Temple-Smith P."/>
            <person name="Batzer M.A."/>
            <person name="Walker J.A."/>
            <person name="Konkel M.K."/>
            <person name="Harris R.S."/>
            <person name="Whittington C.M."/>
            <person name="Wong E.S."/>
            <person name="Gemmell N.J."/>
            <person name="Buschiazzo E."/>
            <person name="Vargas Jentzsch I.M."/>
            <person name="Merkel A."/>
            <person name="Schmitz J."/>
            <person name="Zemann A."/>
            <person name="Churakov G."/>
            <person name="Kriegs J.O."/>
            <person name="Brosius J."/>
            <person name="Murchison E.P."/>
            <person name="Sachidanandam R."/>
            <person name="Smith C."/>
            <person name="Hannon G.J."/>
            <person name="Tsend-Ayush E."/>
            <person name="McMillan D."/>
            <person name="Attenborough R."/>
            <person name="Rens W."/>
            <person name="Ferguson-Smith M."/>
            <person name="Lefevre C.M."/>
            <person name="Sharp J.A."/>
            <person name="Nicholas K.R."/>
            <person name="Ray D.A."/>
            <person name="Kube M."/>
            <person name="Reinhardt R."/>
            <person name="Pringle T.H."/>
            <person name="Taylor J."/>
            <person name="Jones R.C."/>
            <person name="Nixon B."/>
            <person name="Dacheux J.L."/>
            <person name="Niwa H."/>
            <person name="Sekita Y."/>
            <person name="Huang X."/>
            <person name="Stark A."/>
            <person name="Kheradpour P."/>
            <person name="Kellis M."/>
            <person name="Flicek P."/>
            <person name="Chen Y."/>
            <person name="Webber C."/>
            <person name="Hardison R."/>
            <person name="Nelson J."/>
            <person name="Hallsworth-Pepin K."/>
            <person name="Delehaunty K."/>
            <person name="Markovic C."/>
            <person name="Minx P."/>
            <person name="Feng Y."/>
            <person name="Kremitzki C."/>
            <person name="Mitreva M."/>
            <person name="Glasscock J."/>
            <person name="Wylie T."/>
            <person name="Wohldmann P."/>
            <person name="Thiru P."/>
            <person name="Nhan M.N."/>
            <person name="Pohl C.S."/>
            <person name="Smith S.M."/>
            <person name="Hou S."/>
            <person name="Nefedov M."/>
            <person name="de Jong P.J."/>
            <person name="Renfree M.B."/>
            <person name="Mardis E.R."/>
            <person name="Wilson R.K."/>
        </authorList>
    </citation>
    <scope>NUCLEOTIDE SEQUENCE [LARGE SCALE GENOMIC DNA]</scope>
    <source>
        <strain evidence="9 10">Glennie</strain>
    </source>
</reference>
<dbReference type="InterPro" id="IPR033116">
    <property type="entry name" value="TRYPSIN_SER"/>
</dbReference>
<dbReference type="PANTHER" id="PTHR24271">
    <property type="entry name" value="KALLIKREIN-RELATED"/>
    <property type="match status" value="1"/>
</dbReference>
<keyword evidence="2 6" id="KW-0645">Protease</keyword>
<dbReference type="FunFam" id="2.40.10.10:FF:000021">
    <property type="entry name" value="Kallikrein 1"/>
    <property type="match status" value="1"/>
</dbReference>
<evidence type="ECO:0000313" key="10">
    <source>
        <dbReference type="Proteomes" id="UP000002279"/>
    </source>
</evidence>
<evidence type="ECO:0000256" key="1">
    <source>
        <dbReference type="ARBA" id="ARBA00009228"/>
    </source>
</evidence>
<protein>
    <submittedName>
        <fullName evidence="9">Kallikrein related peptidase 5</fullName>
    </submittedName>
</protein>
<dbReference type="Pfam" id="PF00089">
    <property type="entry name" value="Trypsin"/>
    <property type="match status" value="1"/>
</dbReference>
<dbReference type="GO" id="GO:0004252">
    <property type="term" value="F:serine-type endopeptidase activity"/>
    <property type="evidence" value="ECO:0000318"/>
    <property type="project" value="GO_Central"/>
</dbReference>
<dbReference type="SMART" id="SM00020">
    <property type="entry name" value="Tryp_SPc"/>
    <property type="match status" value="1"/>
</dbReference>
<dbReference type="CDD" id="cd00190">
    <property type="entry name" value="Tryp_SPc"/>
    <property type="match status" value="1"/>
</dbReference>
<dbReference type="FunCoup" id="A0A6I8NBF0">
    <property type="interactions" value="114"/>
</dbReference>
<dbReference type="SUPFAM" id="SSF50494">
    <property type="entry name" value="Trypsin-like serine proteases"/>
    <property type="match status" value="1"/>
</dbReference>
<evidence type="ECO:0000256" key="2">
    <source>
        <dbReference type="ARBA" id="ARBA00022670"/>
    </source>
</evidence>
<evidence type="ECO:0000256" key="6">
    <source>
        <dbReference type="RuleBase" id="RU363034"/>
    </source>
</evidence>
<reference evidence="9" key="2">
    <citation type="submission" date="2025-08" db="UniProtKB">
        <authorList>
            <consortium name="Ensembl"/>
        </authorList>
    </citation>
    <scope>IDENTIFICATION</scope>
    <source>
        <strain evidence="9">Glennie</strain>
    </source>
</reference>
<evidence type="ECO:0000313" key="9">
    <source>
        <dbReference type="Ensembl" id="ENSOANP00000038512.1"/>
    </source>
</evidence>
<dbReference type="AlphaFoldDB" id="A0A6I8NBF0"/>
<organism evidence="9 10">
    <name type="scientific">Ornithorhynchus anatinus</name>
    <name type="common">Duckbill platypus</name>
    <dbReference type="NCBI Taxonomy" id="9258"/>
    <lineage>
        <taxon>Eukaryota</taxon>
        <taxon>Metazoa</taxon>
        <taxon>Chordata</taxon>
        <taxon>Craniata</taxon>
        <taxon>Vertebrata</taxon>
        <taxon>Euteleostomi</taxon>
        <taxon>Mammalia</taxon>
        <taxon>Monotremata</taxon>
        <taxon>Ornithorhynchidae</taxon>
        <taxon>Ornithorhynchus</taxon>
    </lineage>
</organism>
<feature type="chain" id="PRO_5026218553" evidence="7">
    <location>
        <begin position="32"/>
        <end position="298"/>
    </location>
</feature>
<keyword evidence="10" id="KW-1185">Reference proteome</keyword>
<dbReference type="InterPro" id="IPR043504">
    <property type="entry name" value="Peptidase_S1_PA_chymotrypsin"/>
</dbReference>
<dbReference type="PROSITE" id="PS00135">
    <property type="entry name" value="TRYPSIN_SER"/>
    <property type="match status" value="1"/>
</dbReference>
<keyword evidence="4 6" id="KW-0720">Serine protease</keyword>
<dbReference type="FunFam" id="2.40.10.10:FF:000010">
    <property type="entry name" value="Kallikrein related peptidase 11"/>
    <property type="match status" value="1"/>
</dbReference>
<dbReference type="GeneTree" id="ENSGT01020000230389"/>
<dbReference type="PROSITE" id="PS50240">
    <property type="entry name" value="TRYPSIN_DOM"/>
    <property type="match status" value="1"/>
</dbReference>
<keyword evidence="3 6" id="KW-0378">Hydrolase</keyword>
<dbReference type="GO" id="GO:0005615">
    <property type="term" value="C:extracellular space"/>
    <property type="evidence" value="ECO:0000318"/>
    <property type="project" value="GO_Central"/>
</dbReference>
<dbReference type="InterPro" id="IPR001314">
    <property type="entry name" value="Peptidase_S1A"/>
</dbReference>
<dbReference type="Gene3D" id="2.40.10.10">
    <property type="entry name" value="Trypsin-like serine proteases"/>
    <property type="match status" value="2"/>
</dbReference>
<keyword evidence="5" id="KW-1015">Disulfide bond</keyword>
<dbReference type="Ensembl" id="ENSOANT00000066062.1">
    <property type="protein sequence ID" value="ENSOANP00000038512.1"/>
    <property type="gene ID" value="ENSOANG00000019769.3"/>
</dbReference>
<proteinExistence type="inferred from homology"/>
<accession>A0A6I8NBF0</accession>
<dbReference type="InParanoid" id="A0A6I8NBF0"/>
<sequence>MGRSQPNATPRSPRPLPLPCLLCPLLTPILSGSVPPPCTAMSCLLRPPSSGPHPSTRSPFPLCLALPEAEEGTRIVNGTECPRHSQPWQAALFLGQRLYCGAVLVHRQWLLTAAHCRKPSYLVRLGRHSLQGVELTTQLRKGILSFPHPKYSHPKHDNDLMLIKLGQPVQPTASVKPISLSSCCPRAGARCLVSGWGTTSSPQVNYPKALQCVNLTILSEQACQAAYPGEITDSMLCAGDRAGKDSCQGDSGGPLVCDGTLQGLVSWGDVPCAQPNHPGVYTKLCLFTKWIQDTIKSH</sequence>
<dbReference type="PANTHER" id="PTHR24271:SF59">
    <property type="entry name" value="KALLIKREIN-5"/>
    <property type="match status" value="1"/>
</dbReference>
<dbReference type="GO" id="GO:0006508">
    <property type="term" value="P:proteolysis"/>
    <property type="evidence" value="ECO:0007669"/>
    <property type="project" value="UniProtKB-KW"/>
</dbReference>
<evidence type="ECO:0000256" key="5">
    <source>
        <dbReference type="ARBA" id="ARBA00023157"/>
    </source>
</evidence>
<dbReference type="InterPro" id="IPR009003">
    <property type="entry name" value="Peptidase_S1_PA"/>
</dbReference>
<reference evidence="9" key="3">
    <citation type="submission" date="2025-09" db="UniProtKB">
        <authorList>
            <consortium name="Ensembl"/>
        </authorList>
    </citation>
    <scope>IDENTIFICATION</scope>
    <source>
        <strain evidence="9">Glennie</strain>
    </source>
</reference>
<feature type="signal peptide" evidence="7">
    <location>
        <begin position="1"/>
        <end position="31"/>
    </location>
</feature>
<evidence type="ECO:0000256" key="4">
    <source>
        <dbReference type="ARBA" id="ARBA00022825"/>
    </source>
</evidence>
<evidence type="ECO:0000256" key="3">
    <source>
        <dbReference type="ARBA" id="ARBA00022801"/>
    </source>
</evidence>
<dbReference type="InterPro" id="IPR001254">
    <property type="entry name" value="Trypsin_dom"/>
</dbReference>
<dbReference type="InterPro" id="IPR018114">
    <property type="entry name" value="TRYPSIN_HIS"/>
</dbReference>
<dbReference type="GO" id="GO:0030141">
    <property type="term" value="C:secretory granule"/>
    <property type="evidence" value="ECO:0000318"/>
    <property type="project" value="GO_Central"/>
</dbReference>
<evidence type="ECO:0000256" key="7">
    <source>
        <dbReference type="SAM" id="SignalP"/>
    </source>
</evidence>
<name>A0A6I8NBF0_ORNAN</name>
<dbReference type="PRINTS" id="PR00722">
    <property type="entry name" value="CHYMOTRYPSIN"/>
</dbReference>
<dbReference type="GO" id="GO:0051604">
    <property type="term" value="P:protein maturation"/>
    <property type="evidence" value="ECO:0000318"/>
    <property type="project" value="GO_Central"/>
</dbReference>
<dbReference type="PROSITE" id="PS00134">
    <property type="entry name" value="TRYPSIN_HIS"/>
    <property type="match status" value="1"/>
</dbReference>